<accession>A0AAU6SQP9</accession>
<feature type="domain" description="Lcl C-terminal" evidence="1">
    <location>
        <begin position="296"/>
        <end position="412"/>
    </location>
</feature>
<protein>
    <submittedName>
        <fullName evidence="2">DUF1566 domain-containing protein</fullName>
    </submittedName>
</protein>
<gene>
    <name evidence="2" type="ORF">MRN70_05585</name>
</gene>
<dbReference type="PROSITE" id="PS51257">
    <property type="entry name" value="PROKAR_LIPOPROTEIN"/>
    <property type="match status" value="1"/>
</dbReference>
<dbReference type="AlphaFoldDB" id="A0AAU6SQP9"/>
<evidence type="ECO:0000313" key="2">
    <source>
        <dbReference type="EMBL" id="XAG22277.1"/>
    </source>
</evidence>
<sequence>MKYQYSFIAAALLLAGCGGSDSPESPVELPQYQLSGKLDINTQTLLNAKVCTDLNHNLRCDATEPSIEIQSDKPFSLQATTEKLYSSPLVAEISLNKVEYRLFTVGHNAAQPLVINELTTLLSAMVLNGQSLHEAEQRLVNQLPNYHNDTDFIHSINTNALAPRLDNLSLNMQQLIPLLTDENMVIVLATLGNDLKVKDKHFAYDLFSEQDLNNIIEEIANQQQQRMVLNDTGVKLFYSGNQQQLIEQSSIHYPGQDADFGFDATDRQLINGNGFKFIKLDQQGGQLDNSASEWSCVQDVRTGQIWEHKNDQPDSVHFYNRTFALKLPNFEPAIADISAADCQQHSDKFCSTQDYADYLNEKAFCGQTNWRLPTLIELYNLVDFGETKKTQDGQLYAFTHPFFLHQSQGSPYTLGGEVWHSSIKFSLYSSLNDEGVFSYPAIQGVGEDRGQIGFYDIYSASADAELGDSYQLPVRMVSLKDN</sequence>
<proteinExistence type="predicted"/>
<dbReference type="Pfam" id="PF07603">
    <property type="entry name" value="Lcl_C"/>
    <property type="match status" value="1"/>
</dbReference>
<reference evidence="2" key="1">
    <citation type="submission" date="2022-03" db="EMBL/GenBank/DDBJ databases">
        <title>Sea Food Isolates.</title>
        <authorList>
            <person name="Li c."/>
        </authorList>
    </citation>
    <scope>NUCLEOTIDE SEQUENCE</scope>
    <source>
        <strain evidence="2">19PA01SH03</strain>
    </source>
</reference>
<evidence type="ECO:0000259" key="1">
    <source>
        <dbReference type="Pfam" id="PF07603"/>
    </source>
</evidence>
<name>A0AAU6SQP9_UNCXX</name>
<organism evidence="2">
    <name type="scientific">bacterium 19PA01SH03</name>
    <dbReference type="NCBI Taxonomy" id="2920705"/>
    <lineage>
        <taxon>Bacteria</taxon>
    </lineage>
</organism>
<dbReference type="InterPro" id="IPR011460">
    <property type="entry name" value="Lcl_C"/>
</dbReference>
<dbReference type="EMBL" id="CP095338">
    <property type="protein sequence ID" value="XAG22277.1"/>
    <property type="molecule type" value="Genomic_DNA"/>
</dbReference>